<protein>
    <submittedName>
        <fullName evidence="10">Branched-chain amino acid transport system II carrier protein</fullName>
    </submittedName>
</protein>
<evidence type="ECO:0000256" key="4">
    <source>
        <dbReference type="ARBA" id="ARBA00022475"/>
    </source>
</evidence>
<evidence type="ECO:0000256" key="9">
    <source>
        <dbReference type="SAM" id="Phobius"/>
    </source>
</evidence>
<dbReference type="Pfam" id="PF05525">
    <property type="entry name" value="Branch_AA_trans"/>
    <property type="match status" value="1"/>
</dbReference>
<feature type="transmembrane region" description="Helical" evidence="9">
    <location>
        <begin position="172"/>
        <end position="192"/>
    </location>
</feature>
<feature type="transmembrane region" description="Helical" evidence="9">
    <location>
        <begin position="391"/>
        <end position="409"/>
    </location>
</feature>
<evidence type="ECO:0000256" key="2">
    <source>
        <dbReference type="ARBA" id="ARBA00008540"/>
    </source>
</evidence>
<keyword evidence="8 9" id="KW-0472">Membrane</keyword>
<dbReference type="GO" id="GO:0015820">
    <property type="term" value="P:L-leucine transport"/>
    <property type="evidence" value="ECO:0007669"/>
    <property type="project" value="TreeGrafter"/>
</dbReference>
<feature type="transmembrane region" description="Helical" evidence="9">
    <location>
        <begin position="66"/>
        <end position="88"/>
    </location>
</feature>
<feature type="transmembrane region" description="Helical" evidence="9">
    <location>
        <begin position="337"/>
        <end position="356"/>
    </location>
</feature>
<feature type="transmembrane region" description="Helical" evidence="9">
    <location>
        <begin position="252"/>
        <end position="275"/>
    </location>
</feature>
<comment type="subcellular location">
    <subcellularLocation>
        <location evidence="1">Cell membrane</location>
        <topology evidence="1">Multi-pass membrane protein</topology>
    </subcellularLocation>
</comment>
<evidence type="ECO:0000256" key="7">
    <source>
        <dbReference type="ARBA" id="ARBA00022989"/>
    </source>
</evidence>
<comment type="caution">
    <text evidence="10">The sequence shown here is derived from an EMBL/GenBank/DDBJ whole genome shotgun (WGS) entry which is preliminary data.</text>
</comment>
<dbReference type="GO" id="GO:0005304">
    <property type="term" value="F:L-valine transmembrane transporter activity"/>
    <property type="evidence" value="ECO:0007669"/>
    <property type="project" value="TreeGrafter"/>
</dbReference>
<proteinExistence type="inferred from homology"/>
<dbReference type="NCBIfam" id="TIGR00796">
    <property type="entry name" value="livcs"/>
    <property type="match status" value="1"/>
</dbReference>
<name>A0A921GHY6_9ACTN</name>
<evidence type="ECO:0000256" key="1">
    <source>
        <dbReference type="ARBA" id="ARBA00004651"/>
    </source>
</evidence>
<sequence>MAQDSQVASTPVVARGERDGLPVRSLAPRQTLSVGITLFSMFFGAGNLILPPLLGVQAGSEGLPAILGFFVTGVGLPVLGIVAVALSGTLRDLATRVHPTFARVFVALVYLSIGPCLAIPRTASTAFEMLAPLLPEGASPELARLAFSVAFFAVAYVLALRPGRLTRLLGRVTGPALIALIVVVVASALASLPGMAPAPAPVAPYDGAPAVAGFLTGYQTMDLLASLTFGIVIATNVRALGVSAPRDVTRAVCGAGVIAGVLMMAVYGGLCVVGYELSADLATVTNGAVVITASASAHFGIAGTAIVAAIFLLACLNVCIGLISCCGSYFAEELPSVSYRACALAFAVFSCAVSNLGLDAIISFSATLLGALYPPAIVLVAMGLLRCRCDAVPAVWPWTVGVTVAVSVAEALRDALAPALALPLDALPLAGMGLGWVLPALLAAALSSALSVLLRRRHARA</sequence>
<keyword evidence="3" id="KW-0813">Transport</keyword>
<evidence type="ECO:0000256" key="6">
    <source>
        <dbReference type="ARBA" id="ARBA00022970"/>
    </source>
</evidence>
<feature type="transmembrane region" description="Helical" evidence="9">
    <location>
        <begin position="295"/>
        <end position="325"/>
    </location>
</feature>
<gene>
    <name evidence="10" type="primary">brnQ</name>
    <name evidence="10" type="ORF">K8U72_10815</name>
</gene>
<keyword evidence="7 9" id="KW-1133">Transmembrane helix</keyword>
<dbReference type="PANTHER" id="PTHR30588:SF0">
    <property type="entry name" value="BRANCHED-CHAIN AMINO ACID PERMEASE BRNQ"/>
    <property type="match status" value="1"/>
</dbReference>
<dbReference type="AlphaFoldDB" id="A0A921GHY6"/>
<keyword evidence="5 9" id="KW-0812">Transmembrane</keyword>
<keyword evidence="4" id="KW-1003">Cell membrane</keyword>
<dbReference type="Proteomes" id="UP000697330">
    <property type="component" value="Unassembled WGS sequence"/>
</dbReference>
<evidence type="ECO:0000256" key="8">
    <source>
        <dbReference type="ARBA" id="ARBA00023136"/>
    </source>
</evidence>
<feature type="transmembrane region" description="Helical" evidence="9">
    <location>
        <begin position="429"/>
        <end position="454"/>
    </location>
</feature>
<feature type="transmembrane region" description="Helical" evidence="9">
    <location>
        <begin position="32"/>
        <end position="54"/>
    </location>
</feature>
<comment type="similarity">
    <text evidence="2">Belongs to the branched chain amino acid transporter family.</text>
</comment>
<accession>A0A921GHY6</accession>
<dbReference type="GO" id="GO:0015818">
    <property type="term" value="P:isoleucine transport"/>
    <property type="evidence" value="ECO:0007669"/>
    <property type="project" value="TreeGrafter"/>
</dbReference>
<organism evidence="10 11">
    <name type="scientific">Thermophilibacter provencensis</name>
    <dbReference type="NCBI Taxonomy" id="1852386"/>
    <lineage>
        <taxon>Bacteria</taxon>
        <taxon>Bacillati</taxon>
        <taxon>Actinomycetota</taxon>
        <taxon>Coriobacteriia</taxon>
        <taxon>Coriobacteriales</taxon>
        <taxon>Atopobiaceae</taxon>
        <taxon>Thermophilibacter</taxon>
    </lineage>
</organism>
<keyword evidence="6" id="KW-0029">Amino-acid transport</keyword>
<dbReference type="RefSeq" id="WP_274959784.1">
    <property type="nucleotide sequence ID" value="NZ_DYWQ01000166.1"/>
</dbReference>
<feature type="transmembrane region" description="Helical" evidence="9">
    <location>
        <begin position="362"/>
        <end position="384"/>
    </location>
</feature>
<dbReference type="EMBL" id="DYWQ01000166">
    <property type="protein sequence ID" value="HJF46248.1"/>
    <property type="molecule type" value="Genomic_DNA"/>
</dbReference>
<evidence type="ECO:0000313" key="10">
    <source>
        <dbReference type="EMBL" id="HJF46248.1"/>
    </source>
</evidence>
<evidence type="ECO:0000313" key="11">
    <source>
        <dbReference type="Proteomes" id="UP000697330"/>
    </source>
</evidence>
<dbReference type="PANTHER" id="PTHR30588">
    <property type="entry name" value="BRANCHED-CHAIN AMINO ACID TRANSPORT SYSTEM 2 CARRIER PROTEIN"/>
    <property type="match status" value="1"/>
</dbReference>
<evidence type="ECO:0000256" key="3">
    <source>
        <dbReference type="ARBA" id="ARBA00022448"/>
    </source>
</evidence>
<feature type="transmembrane region" description="Helical" evidence="9">
    <location>
        <begin position="100"/>
        <end position="122"/>
    </location>
</feature>
<reference evidence="10" key="1">
    <citation type="journal article" date="2021" name="PeerJ">
        <title>Extensive microbial diversity within the chicken gut microbiome revealed by metagenomics and culture.</title>
        <authorList>
            <person name="Gilroy R."/>
            <person name="Ravi A."/>
            <person name="Getino M."/>
            <person name="Pursley I."/>
            <person name="Horton D.L."/>
            <person name="Alikhan N.F."/>
            <person name="Baker D."/>
            <person name="Gharbi K."/>
            <person name="Hall N."/>
            <person name="Watson M."/>
            <person name="Adriaenssens E.M."/>
            <person name="Foster-Nyarko E."/>
            <person name="Jarju S."/>
            <person name="Secka A."/>
            <person name="Antonio M."/>
            <person name="Oren A."/>
            <person name="Chaudhuri R.R."/>
            <person name="La Ragione R."/>
            <person name="Hildebrand F."/>
            <person name="Pallen M.J."/>
        </authorList>
    </citation>
    <scope>NUCLEOTIDE SEQUENCE</scope>
    <source>
        <strain evidence="10">CHK124-7917</strain>
    </source>
</reference>
<evidence type="ECO:0000256" key="5">
    <source>
        <dbReference type="ARBA" id="ARBA00022692"/>
    </source>
</evidence>
<feature type="transmembrane region" description="Helical" evidence="9">
    <location>
        <begin position="142"/>
        <end position="160"/>
    </location>
</feature>
<dbReference type="InterPro" id="IPR004685">
    <property type="entry name" value="Brnchd-chn_aa_trnsp_Livcs"/>
</dbReference>
<dbReference type="GO" id="GO:0015190">
    <property type="term" value="F:L-leucine transmembrane transporter activity"/>
    <property type="evidence" value="ECO:0007669"/>
    <property type="project" value="TreeGrafter"/>
</dbReference>
<dbReference type="GO" id="GO:0015188">
    <property type="term" value="F:L-isoleucine transmembrane transporter activity"/>
    <property type="evidence" value="ECO:0007669"/>
    <property type="project" value="TreeGrafter"/>
</dbReference>
<dbReference type="GO" id="GO:0005886">
    <property type="term" value="C:plasma membrane"/>
    <property type="evidence" value="ECO:0007669"/>
    <property type="project" value="UniProtKB-SubCell"/>
</dbReference>
<reference evidence="10" key="2">
    <citation type="submission" date="2021-09" db="EMBL/GenBank/DDBJ databases">
        <authorList>
            <person name="Gilroy R."/>
        </authorList>
    </citation>
    <scope>NUCLEOTIDE SEQUENCE</scope>
    <source>
        <strain evidence="10">CHK124-7917</strain>
    </source>
</reference>